<dbReference type="PANTHER" id="PTHR17224:SF4">
    <property type="entry name" value="PEPTIDYL-TRNA HYDROLASE, MITOCHONDRIAL"/>
    <property type="match status" value="1"/>
</dbReference>
<dbReference type="SUPFAM" id="SSF53178">
    <property type="entry name" value="Peptidyl-tRNA hydrolase-like"/>
    <property type="match status" value="1"/>
</dbReference>
<name>A0A2U1N1R6_ARTAN</name>
<dbReference type="InterPro" id="IPR018171">
    <property type="entry name" value="Pept_tRNA_hydro_CS"/>
</dbReference>
<dbReference type="InterPro" id="IPR036416">
    <property type="entry name" value="Pept_tRNA_hydro_sf"/>
</dbReference>
<dbReference type="Gene3D" id="3.40.50.1470">
    <property type="entry name" value="Peptidyl-tRNA hydrolase"/>
    <property type="match status" value="1"/>
</dbReference>
<evidence type="ECO:0000313" key="2">
    <source>
        <dbReference type="Proteomes" id="UP000245207"/>
    </source>
</evidence>
<proteinExistence type="predicted"/>
<dbReference type="GO" id="GO:0004045">
    <property type="term" value="F:peptidyl-tRNA hydrolase activity"/>
    <property type="evidence" value="ECO:0007669"/>
    <property type="project" value="InterPro"/>
</dbReference>
<dbReference type="PROSITE" id="PS01195">
    <property type="entry name" value="PEPT_TRNA_HYDROL_1"/>
    <property type="match status" value="1"/>
</dbReference>
<protein>
    <submittedName>
        <fullName evidence="1">Peptidyl-tRNA hydrolase family protein</fullName>
    </submittedName>
</protein>
<dbReference type="Proteomes" id="UP000245207">
    <property type="component" value="Unassembled WGS sequence"/>
</dbReference>
<dbReference type="AlphaFoldDB" id="A0A2U1N1R6"/>
<keyword evidence="1" id="KW-0378">Hydrolase</keyword>
<gene>
    <name evidence="1" type="ORF">CTI12_AA305160</name>
</gene>
<dbReference type="OrthoDB" id="1711136at2759"/>
<comment type="caution">
    <text evidence="1">The sequence shown here is derived from an EMBL/GenBank/DDBJ whole genome shotgun (WGS) entry which is preliminary data.</text>
</comment>
<dbReference type="EMBL" id="PKPP01003835">
    <property type="protein sequence ID" value="PWA67406.1"/>
    <property type="molecule type" value="Genomic_DNA"/>
</dbReference>
<dbReference type="InterPro" id="IPR001328">
    <property type="entry name" value="Pept_tRNA_hydro"/>
</dbReference>
<dbReference type="Pfam" id="PF01195">
    <property type="entry name" value="Pept_tRNA_hydro"/>
    <property type="match status" value="1"/>
</dbReference>
<reference evidence="1 2" key="1">
    <citation type="journal article" date="2018" name="Mol. Plant">
        <title>The genome of Artemisia annua provides insight into the evolution of Asteraceae family and artemisinin biosynthesis.</title>
        <authorList>
            <person name="Shen Q."/>
            <person name="Zhang L."/>
            <person name="Liao Z."/>
            <person name="Wang S."/>
            <person name="Yan T."/>
            <person name="Shi P."/>
            <person name="Liu M."/>
            <person name="Fu X."/>
            <person name="Pan Q."/>
            <person name="Wang Y."/>
            <person name="Lv Z."/>
            <person name="Lu X."/>
            <person name="Zhang F."/>
            <person name="Jiang W."/>
            <person name="Ma Y."/>
            <person name="Chen M."/>
            <person name="Hao X."/>
            <person name="Li L."/>
            <person name="Tang Y."/>
            <person name="Lv G."/>
            <person name="Zhou Y."/>
            <person name="Sun X."/>
            <person name="Brodelius P.E."/>
            <person name="Rose J.K.C."/>
            <person name="Tang K."/>
        </authorList>
    </citation>
    <scope>NUCLEOTIDE SEQUENCE [LARGE SCALE GENOMIC DNA]</scope>
    <source>
        <strain evidence="2">cv. Huhao1</strain>
        <tissue evidence="1">Leaf</tissue>
    </source>
</reference>
<accession>A0A2U1N1R6</accession>
<sequence>MTPKPWLFVGLGNPEDKFKGTRHNVGFNMIDTFAESEGIAMDTVFCKAIFGKGLLQIPHISEIALLISHIVVNLGVKVEERAIGSDMTLRAWDRHFFKSLLQSALFYIIFGGYANEGMKESAIVVHTKELQTTLFYEPICRP</sequence>
<organism evidence="1 2">
    <name type="scientific">Artemisia annua</name>
    <name type="common">Sweet wormwood</name>
    <dbReference type="NCBI Taxonomy" id="35608"/>
    <lineage>
        <taxon>Eukaryota</taxon>
        <taxon>Viridiplantae</taxon>
        <taxon>Streptophyta</taxon>
        <taxon>Embryophyta</taxon>
        <taxon>Tracheophyta</taxon>
        <taxon>Spermatophyta</taxon>
        <taxon>Magnoliopsida</taxon>
        <taxon>eudicotyledons</taxon>
        <taxon>Gunneridae</taxon>
        <taxon>Pentapetalae</taxon>
        <taxon>asterids</taxon>
        <taxon>campanulids</taxon>
        <taxon>Asterales</taxon>
        <taxon>Asteraceae</taxon>
        <taxon>Asteroideae</taxon>
        <taxon>Anthemideae</taxon>
        <taxon>Artemisiinae</taxon>
        <taxon>Artemisia</taxon>
    </lineage>
</organism>
<dbReference type="STRING" id="35608.A0A2U1N1R6"/>
<dbReference type="PANTHER" id="PTHR17224">
    <property type="entry name" value="PEPTIDYL-TRNA HYDROLASE"/>
    <property type="match status" value="1"/>
</dbReference>
<keyword evidence="2" id="KW-1185">Reference proteome</keyword>
<evidence type="ECO:0000313" key="1">
    <source>
        <dbReference type="EMBL" id="PWA67406.1"/>
    </source>
</evidence>